<organism evidence="2 3">
    <name type="scientific">Neocallimastix californiae</name>
    <dbReference type="NCBI Taxonomy" id="1754190"/>
    <lineage>
        <taxon>Eukaryota</taxon>
        <taxon>Fungi</taxon>
        <taxon>Fungi incertae sedis</taxon>
        <taxon>Chytridiomycota</taxon>
        <taxon>Chytridiomycota incertae sedis</taxon>
        <taxon>Neocallimastigomycetes</taxon>
        <taxon>Neocallimastigales</taxon>
        <taxon>Neocallimastigaceae</taxon>
        <taxon>Neocallimastix</taxon>
    </lineage>
</organism>
<dbReference type="PANTHER" id="PTHR43691">
    <property type="entry name" value="URIDINE PHOSPHORYLASE"/>
    <property type="match status" value="1"/>
</dbReference>
<protein>
    <submittedName>
        <fullName evidence="2">Purine and uridine phosphorylase</fullName>
    </submittedName>
</protein>
<gene>
    <name evidence="2" type="ORF">LY90DRAFT_675704</name>
</gene>
<comment type="caution">
    <text evidence="2">The sequence shown here is derived from an EMBL/GenBank/DDBJ whole genome shotgun (WGS) entry which is preliminary data.</text>
</comment>
<feature type="domain" description="Nucleoside phosphorylase" evidence="1">
    <location>
        <begin position="84"/>
        <end position="256"/>
    </location>
</feature>
<sequence>MADLKKVYSHEFTSANFPLDEDGRTYHVSTKPGEVANRVVTVGDHYRAFQIAEYFDNVTREDLTIKESGPFKVSNDHIFMYMSKRNFLTITGTYKGVPVSVVAICMGMPMMDFFIRETRHVVKGPMAIIRFGSCGTIKDIETGSIAVATGAFMVSRNYDYFTSENETSPYYISEACSADKELQEILYNNLKHECKNDNIKVVKGLNGSADSFYSSQARYDSNFVDSNENLFKAIKEKHPDCITLEMETFGLFHLAKCVTSTYNKNQEPKSKKVKRISNEIKTAATTMIFANRVNNTFISTEKVPILQEKMIKSILDSLIEINLGDEKVKSKN</sequence>
<dbReference type="Pfam" id="PF01048">
    <property type="entry name" value="PNP_UDP_1"/>
    <property type="match status" value="1"/>
</dbReference>
<dbReference type="Gene3D" id="3.40.50.1580">
    <property type="entry name" value="Nucleoside phosphorylase domain"/>
    <property type="match status" value="1"/>
</dbReference>
<evidence type="ECO:0000313" key="2">
    <source>
        <dbReference type="EMBL" id="ORY22873.1"/>
    </source>
</evidence>
<dbReference type="InterPro" id="IPR000845">
    <property type="entry name" value="Nucleoside_phosphorylase_d"/>
</dbReference>
<dbReference type="GO" id="GO:0004850">
    <property type="term" value="F:uridine phosphorylase activity"/>
    <property type="evidence" value="ECO:0007669"/>
    <property type="project" value="TreeGrafter"/>
</dbReference>
<dbReference type="STRING" id="1754190.A0A1Y2AJX3"/>
<dbReference type="GO" id="GO:0005829">
    <property type="term" value="C:cytosol"/>
    <property type="evidence" value="ECO:0007669"/>
    <property type="project" value="TreeGrafter"/>
</dbReference>
<keyword evidence="3" id="KW-1185">Reference proteome</keyword>
<dbReference type="SUPFAM" id="SSF53167">
    <property type="entry name" value="Purine and uridine phosphorylases"/>
    <property type="match status" value="1"/>
</dbReference>
<dbReference type="GO" id="GO:0006218">
    <property type="term" value="P:uridine catabolic process"/>
    <property type="evidence" value="ECO:0007669"/>
    <property type="project" value="TreeGrafter"/>
</dbReference>
<name>A0A1Y2AJX3_9FUNG</name>
<dbReference type="InterPro" id="IPR035994">
    <property type="entry name" value="Nucleoside_phosphorylase_sf"/>
</dbReference>
<accession>A0A1Y2AJX3</accession>
<dbReference type="CDD" id="cd17769">
    <property type="entry name" value="NP_TgUP-like"/>
    <property type="match status" value="1"/>
</dbReference>
<proteinExistence type="predicted"/>
<dbReference type="EMBL" id="MCOG01000241">
    <property type="protein sequence ID" value="ORY22873.1"/>
    <property type="molecule type" value="Genomic_DNA"/>
</dbReference>
<dbReference type="OrthoDB" id="416752at2759"/>
<evidence type="ECO:0000313" key="3">
    <source>
        <dbReference type="Proteomes" id="UP000193920"/>
    </source>
</evidence>
<dbReference type="Proteomes" id="UP000193920">
    <property type="component" value="Unassembled WGS sequence"/>
</dbReference>
<dbReference type="AlphaFoldDB" id="A0A1Y2AJX3"/>
<dbReference type="PANTHER" id="PTHR43691:SF14">
    <property type="entry name" value="URIDINE PHOSPHORYLASE"/>
    <property type="match status" value="1"/>
</dbReference>
<reference evidence="2 3" key="1">
    <citation type="submission" date="2016-08" db="EMBL/GenBank/DDBJ databases">
        <title>A Parts List for Fungal Cellulosomes Revealed by Comparative Genomics.</title>
        <authorList>
            <consortium name="DOE Joint Genome Institute"/>
            <person name="Haitjema C.H."/>
            <person name="Gilmore S.P."/>
            <person name="Henske J.K."/>
            <person name="Solomon K.V."/>
            <person name="De Groot R."/>
            <person name="Kuo A."/>
            <person name="Mondo S.J."/>
            <person name="Salamov A.A."/>
            <person name="Labutti K."/>
            <person name="Zhao Z."/>
            <person name="Chiniquy J."/>
            <person name="Barry K."/>
            <person name="Brewer H.M."/>
            <person name="Purvine S.O."/>
            <person name="Wright A.T."/>
            <person name="Boxma B."/>
            <person name="Van Alen T."/>
            <person name="Hackstein J.H."/>
            <person name="Baker S.E."/>
            <person name="Grigoriev I.V."/>
            <person name="O'Malley M.A."/>
        </authorList>
    </citation>
    <scope>NUCLEOTIDE SEQUENCE [LARGE SCALE GENOMIC DNA]</scope>
    <source>
        <strain evidence="2 3">G1</strain>
    </source>
</reference>
<evidence type="ECO:0000259" key="1">
    <source>
        <dbReference type="Pfam" id="PF01048"/>
    </source>
</evidence>